<comment type="caution">
    <text evidence="1">The sequence shown here is derived from an EMBL/GenBank/DDBJ whole genome shotgun (WGS) entry which is preliminary data.</text>
</comment>
<protein>
    <submittedName>
        <fullName evidence="1">Uncharacterized protein</fullName>
    </submittedName>
</protein>
<evidence type="ECO:0000313" key="2">
    <source>
        <dbReference type="Proteomes" id="UP000028007"/>
    </source>
</evidence>
<dbReference type="EMBL" id="JNFF01000069">
    <property type="protein sequence ID" value="KEQ29611.1"/>
    <property type="molecule type" value="Genomic_DNA"/>
</dbReference>
<organism evidence="1 2">
    <name type="scientific">Pedobacter antarcticus 4BY</name>
    <dbReference type="NCBI Taxonomy" id="1358423"/>
    <lineage>
        <taxon>Bacteria</taxon>
        <taxon>Pseudomonadati</taxon>
        <taxon>Bacteroidota</taxon>
        <taxon>Sphingobacteriia</taxon>
        <taxon>Sphingobacteriales</taxon>
        <taxon>Sphingobacteriaceae</taxon>
        <taxon>Pedobacter</taxon>
    </lineage>
</organism>
<dbReference type="Proteomes" id="UP000028007">
    <property type="component" value="Unassembled WGS sequence"/>
</dbReference>
<gene>
    <name evidence="1" type="ORF">N180_17375</name>
</gene>
<accession>A0A081PFY8</accession>
<name>A0A081PFY8_9SPHI</name>
<evidence type="ECO:0000313" key="1">
    <source>
        <dbReference type="EMBL" id="KEQ29611.1"/>
    </source>
</evidence>
<dbReference type="PROSITE" id="PS51257">
    <property type="entry name" value="PROKAR_LIPOPROTEIN"/>
    <property type="match status" value="1"/>
</dbReference>
<dbReference type="RefSeq" id="WP_157282865.1">
    <property type="nucleotide sequence ID" value="NZ_JNFF01000069.1"/>
</dbReference>
<dbReference type="AlphaFoldDB" id="A0A081PFY8"/>
<sequence length="188" mass="21848">MMKFNTQRLIILSILFLFFTACKKEKPHPNHELFKKAAGTYSIISAEVEGNSEIDLFKINNLVKESHIDIIVNSSRIFNISWPEQEVDTNNLTNNPHVVNLVKPTFYLFDELNTKDEFILKSSANNDKYVIQPKDVFLVNDDQIKCTLEKKMLINGVFKYFTIHATYKKSNNPPYVFFSLIRSFSDLN</sequence>
<proteinExistence type="predicted"/>
<reference evidence="1 2" key="1">
    <citation type="journal article" date="1992" name="Int. J. Syst. Bacteriol.">
        <title>Sphingobacterium antarcticus sp. nov. a Psychrotrophic Bacterium from the Soils of Schirmacher Oasis, Antarctica.</title>
        <authorList>
            <person name="Shivaji S."/>
            <person name="Ray M.K."/>
            <person name="Rao N.S."/>
            <person name="Saiserr L."/>
            <person name="Jagannadham M.V."/>
            <person name="Kumar G.S."/>
            <person name="Reddy G."/>
            <person name="Bhargava P.M."/>
        </authorList>
    </citation>
    <scope>NUCLEOTIDE SEQUENCE [LARGE SCALE GENOMIC DNA]</scope>
    <source>
        <strain evidence="1 2">4BY</strain>
    </source>
</reference>
<keyword evidence="2" id="KW-1185">Reference proteome</keyword>